<accession>A0A084ALH8</accession>
<name>A0A084ALH8_STACB</name>
<proteinExistence type="predicted"/>
<dbReference type="AlphaFoldDB" id="A0A084ALH8"/>
<organism evidence="3 4">
    <name type="scientific">Stachybotrys chartarum (strain CBS 109288 / IBT 7711)</name>
    <name type="common">Toxic black mold</name>
    <name type="synonym">Stilbospora chartarum</name>
    <dbReference type="NCBI Taxonomy" id="1280523"/>
    <lineage>
        <taxon>Eukaryota</taxon>
        <taxon>Fungi</taxon>
        <taxon>Dikarya</taxon>
        <taxon>Ascomycota</taxon>
        <taxon>Pezizomycotina</taxon>
        <taxon>Sordariomycetes</taxon>
        <taxon>Hypocreomycetidae</taxon>
        <taxon>Hypocreales</taxon>
        <taxon>Stachybotryaceae</taxon>
        <taxon>Stachybotrys</taxon>
    </lineage>
</organism>
<reference evidence="3 4" key="1">
    <citation type="journal article" date="2014" name="BMC Genomics">
        <title>Comparative genome sequencing reveals chemotype-specific gene clusters in the toxigenic black mold Stachybotrys.</title>
        <authorList>
            <person name="Semeiks J."/>
            <person name="Borek D."/>
            <person name="Otwinowski Z."/>
            <person name="Grishin N.V."/>
        </authorList>
    </citation>
    <scope>NUCLEOTIDE SEQUENCE [LARGE SCALE GENOMIC DNA]</scope>
    <source>
        <strain evidence="4">CBS 109288 / IBT 7711</strain>
    </source>
</reference>
<evidence type="ECO:0000313" key="4">
    <source>
        <dbReference type="Proteomes" id="UP000028045"/>
    </source>
</evidence>
<evidence type="ECO:0000256" key="2">
    <source>
        <dbReference type="SAM" id="Phobius"/>
    </source>
</evidence>
<keyword evidence="2" id="KW-0812">Transmembrane</keyword>
<sequence length="151" mass="16131">MTGLQAARLHLPRPTTPRPQPGLLPLVSPAASPARDAAPPPPASTTRTQRTMSSYIMAAVRLHQHCRFLGSLFLLTLLLVLLVVSLVAFVRARPCCFQETCSGVALVQGRYLRARCVVQAGAGDDMARWSSLDLDAVVGVRAGGELAYLPS</sequence>
<feature type="compositionally biased region" description="Low complexity" evidence="1">
    <location>
        <begin position="23"/>
        <end position="37"/>
    </location>
</feature>
<dbReference type="Proteomes" id="UP000028045">
    <property type="component" value="Unassembled WGS sequence"/>
</dbReference>
<keyword evidence="2" id="KW-1133">Transmembrane helix</keyword>
<feature type="transmembrane region" description="Helical" evidence="2">
    <location>
        <begin position="68"/>
        <end position="90"/>
    </location>
</feature>
<dbReference type="EMBL" id="KL648669">
    <property type="protein sequence ID" value="KEY66157.1"/>
    <property type="molecule type" value="Genomic_DNA"/>
</dbReference>
<keyword evidence="4" id="KW-1185">Reference proteome</keyword>
<evidence type="ECO:0000256" key="1">
    <source>
        <dbReference type="SAM" id="MobiDB-lite"/>
    </source>
</evidence>
<evidence type="ECO:0000313" key="3">
    <source>
        <dbReference type="EMBL" id="KEY66157.1"/>
    </source>
</evidence>
<keyword evidence="2" id="KW-0472">Membrane</keyword>
<dbReference type="HOGENOM" id="CLU_1732661_0_0_1"/>
<gene>
    <name evidence="3" type="ORF">S7711_10934</name>
</gene>
<feature type="region of interest" description="Disordered" evidence="1">
    <location>
        <begin position="1"/>
        <end position="49"/>
    </location>
</feature>
<protein>
    <submittedName>
        <fullName evidence="3">Uncharacterized protein</fullName>
    </submittedName>
</protein>